<dbReference type="Gene3D" id="2.10.70.10">
    <property type="entry name" value="Complement Module, domain 1"/>
    <property type="match status" value="1"/>
</dbReference>
<keyword evidence="6" id="KW-1185">Reference proteome</keyword>
<name>A0A8T3D884_9TELE</name>
<dbReference type="Proteomes" id="UP000829720">
    <property type="component" value="Unassembled WGS sequence"/>
</dbReference>
<protein>
    <recommendedName>
        <fullName evidence="4">Sushi domain-containing protein</fullName>
    </recommendedName>
</protein>
<dbReference type="OrthoDB" id="9939976at2759"/>
<dbReference type="Pfam" id="PF00084">
    <property type="entry name" value="Sushi"/>
    <property type="match status" value="1"/>
</dbReference>
<proteinExistence type="predicted"/>
<feature type="domain" description="Sushi" evidence="4">
    <location>
        <begin position="29"/>
        <end position="92"/>
    </location>
</feature>
<comment type="caution">
    <text evidence="5">The sequence shown here is derived from an EMBL/GenBank/DDBJ whole genome shotgun (WGS) entry which is preliminary data.</text>
</comment>
<dbReference type="EMBL" id="JAERUA010000012">
    <property type="protein sequence ID" value="KAI1892941.1"/>
    <property type="molecule type" value="Genomic_DNA"/>
</dbReference>
<feature type="disulfide bond" evidence="2">
    <location>
        <begin position="31"/>
        <end position="74"/>
    </location>
</feature>
<comment type="caution">
    <text evidence="2">Lacks conserved residue(s) required for the propagation of feature annotation.</text>
</comment>
<dbReference type="InterPro" id="IPR053067">
    <property type="entry name" value="SUSD3"/>
</dbReference>
<keyword evidence="2" id="KW-0768">Sushi</keyword>
<evidence type="ECO:0000313" key="5">
    <source>
        <dbReference type="EMBL" id="KAI1892941.1"/>
    </source>
</evidence>
<dbReference type="PANTHER" id="PTHR46879">
    <property type="entry name" value="SUSHI DOMAIN-CONTAINING PROTEIN 3"/>
    <property type="match status" value="1"/>
</dbReference>
<dbReference type="InterPro" id="IPR000436">
    <property type="entry name" value="Sushi_SCR_CCP_dom"/>
</dbReference>
<dbReference type="SUPFAM" id="SSF57535">
    <property type="entry name" value="Complement control module/SCR domain"/>
    <property type="match status" value="1"/>
</dbReference>
<keyword evidence="3" id="KW-1133">Transmembrane helix</keyword>
<evidence type="ECO:0000259" key="4">
    <source>
        <dbReference type="PROSITE" id="PS50923"/>
    </source>
</evidence>
<evidence type="ECO:0000256" key="3">
    <source>
        <dbReference type="SAM" id="Phobius"/>
    </source>
</evidence>
<keyword evidence="3" id="KW-0472">Membrane</keyword>
<sequence>MSTVTASVFDVSRTILSSENENHARNQTGQCSPMPLPDLGTLKLIQGNGTSVGTVISFQCPSKHRLVGKGVVSCVWNSNSTQWTGNTPWCKPLSKYEDFGFRVAVIASIISCAIILLMSMAFLTCCLLKCIRKQERRRHERETQLWHQLEREDLEEVRASYYGFKCRNNNNNINKPKMVGEESRNLAGRDNVGFCRCHYDYPFAVGVHGRPASGPAPRPNPFTFPCRGHDPSLTLHCQHPAPPHGFGPTESRISAVSGTQTENVYRKYRHPLFSQEHPMHVITV</sequence>
<dbReference type="SMART" id="SM00032">
    <property type="entry name" value="CCP"/>
    <property type="match status" value="1"/>
</dbReference>
<gene>
    <name evidence="5" type="ORF">AGOR_G00138690</name>
</gene>
<feature type="transmembrane region" description="Helical" evidence="3">
    <location>
        <begin position="103"/>
        <end position="128"/>
    </location>
</feature>
<dbReference type="InterPro" id="IPR035976">
    <property type="entry name" value="Sushi/SCR/CCP_sf"/>
</dbReference>
<keyword evidence="1 2" id="KW-1015">Disulfide bond</keyword>
<dbReference type="AlphaFoldDB" id="A0A8T3D884"/>
<evidence type="ECO:0000256" key="1">
    <source>
        <dbReference type="ARBA" id="ARBA00023157"/>
    </source>
</evidence>
<accession>A0A8T3D884</accession>
<keyword evidence="3" id="KW-0812">Transmembrane</keyword>
<evidence type="ECO:0000313" key="6">
    <source>
        <dbReference type="Proteomes" id="UP000829720"/>
    </source>
</evidence>
<dbReference type="PANTHER" id="PTHR46879:SF1">
    <property type="entry name" value="SUSHI DOMAIN-CONTAINING PROTEIN 3"/>
    <property type="match status" value="1"/>
</dbReference>
<dbReference type="CDD" id="cd00033">
    <property type="entry name" value="CCP"/>
    <property type="match status" value="1"/>
</dbReference>
<dbReference type="GO" id="GO:0005886">
    <property type="term" value="C:plasma membrane"/>
    <property type="evidence" value="ECO:0007669"/>
    <property type="project" value="TreeGrafter"/>
</dbReference>
<reference evidence="5" key="1">
    <citation type="submission" date="2021-01" db="EMBL/GenBank/DDBJ databases">
        <authorList>
            <person name="Zahm M."/>
            <person name="Roques C."/>
            <person name="Cabau C."/>
            <person name="Klopp C."/>
            <person name="Donnadieu C."/>
            <person name="Jouanno E."/>
            <person name="Lampietro C."/>
            <person name="Louis A."/>
            <person name="Herpin A."/>
            <person name="Echchiki A."/>
            <person name="Berthelot C."/>
            <person name="Parey E."/>
            <person name="Roest-Crollius H."/>
            <person name="Braasch I."/>
            <person name="Postlethwait J."/>
            <person name="Bobe J."/>
            <person name="Montfort J."/>
            <person name="Bouchez O."/>
            <person name="Begum T."/>
            <person name="Mejri S."/>
            <person name="Adams A."/>
            <person name="Chen W.-J."/>
            <person name="Guiguen Y."/>
        </authorList>
    </citation>
    <scope>NUCLEOTIDE SEQUENCE</scope>
    <source>
        <tissue evidence="5">Blood</tissue>
    </source>
</reference>
<organism evidence="5 6">
    <name type="scientific">Albula goreensis</name>
    <dbReference type="NCBI Taxonomy" id="1534307"/>
    <lineage>
        <taxon>Eukaryota</taxon>
        <taxon>Metazoa</taxon>
        <taxon>Chordata</taxon>
        <taxon>Craniata</taxon>
        <taxon>Vertebrata</taxon>
        <taxon>Euteleostomi</taxon>
        <taxon>Actinopterygii</taxon>
        <taxon>Neopterygii</taxon>
        <taxon>Teleostei</taxon>
        <taxon>Albuliformes</taxon>
        <taxon>Albulidae</taxon>
        <taxon>Albula</taxon>
    </lineage>
</organism>
<dbReference type="PROSITE" id="PS50923">
    <property type="entry name" value="SUSHI"/>
    <property type="match status" value="1"/>
</dbReference>
<evidence type="ECO:0000256" key="2">
    <source>
        <dbReference type="PROSITE-ProRule" id="PRU00302"/>
    </source>
</evidence>